<sequence length="169" mass="18294">MSRTTDHEGKVANSKKNLQRGHSGTRPTVIEGEASETDDEQGPSTSASPVPQNPVEEIVIPCRARVHVDEKLAQRWHKLGEDALLASVRRSQPAQKTANDIEICVDKSIVTVQVLFSPLILIGKMNASSHTRHTAAVVCQLADSVDALIGAAKLIPSKFDNTVNVMRVI</sequence>
<gene>
    <name evidence="2" type="ORF">NBR_LOCUS9854</name>
</gene>
<reference evidence="2 3" key="2">
    <citation type="submission" date="2018-11" db="EMBL/GenBank/DDBJ databases">
        <authorList>
            <consortium name="Pathogen Informatics"/>
        </authorList>
    </citation>
    <scope>NUCLEOTIDE SEQUENCE [LARGE SCALE GENOMIC DNA]</scope>
</reference>
<proteinExistence type="predicted"/>
<dbReference type="AlphaFoldDB" id="A0A0N4Y2C3"/>
<evidence type="ECO:0000256" key="1">
    <source>
        <dbReference type="SAM" id="MobiDB-lite"/>
    </source>
</evidence>
<organism evidence="4">
    <name type="scientific">Nippostrongylus brasiliensis</name>
    <name type="common">Rat hookworm</name>
    <dbReference type="NCBI Taxonomy" id="27835"/>
    <lineage>
        <taxon>Eukaryota</taxon>
        <taxon>Metazoa</taxon>
        <taxon>Ecdysozoa</taxon>
        <taxon>Nematoda</taxon>
        <taxon>Chromadorea</taxon>
        <taxon>Rhabditida</taxon>
        <taxon>Rhabditina</taxon>
        <taxon>Rhabditomorpha</taxon>
        <taxon>Strongyloidea</taxon>
        <taxon>Heligmosomidae</taxon>
        <taxon>Nippostrongylus</taxon>
    </lineage>
</organism>
<dbReference type="EMBL" id="UYSL01020212">
    <property type="protein sequence ID" value="VDL73443.1"/>
    <property type="molecule type" value="Genomic_DNA"/>
</dbReference>
<dbReference type="Proteomes" id="UP000271162">
    <property type="component" value="Unassembled WGS sequence"/>
</dbReference>
<name>A0A0N4Y2C3_NIPBR</name>
<feature type="compositionally biased region" description="Basic and acidic residues" evidence="1">
    <location>
        <begin position="1"/>
        <end position="10"/>
    </location>
</feature>
<protein>
    <submittedName>
        <fullName evidence="2 4">Uncharacterized protein</fullName>
    </submittedName>
</protein>
<dbReference type="WBParaSite" id="NBR_0000985301-mRNA-1">
    <property type="protein sequence ID" value="NBR_0000985301-mRNA-1"/>
    <property type="gene ID" value="NBR_0000985301"/>
</dbReference>
<evidence type="ECO:0000313" key="4">
    <source>
        <dbReference type="WBParaSite" id="NBR_0000985301-mRNA-1"/>
    </source>
</evidence>
<keyword evidence="3" id="KW-1185">Reference proteome</keyword>
<feature type="region of interest" description="Disordered" evidence="1">
    <location>
        <begin position="1"/>
        <end position="55"/>
    </location>
</feature>
<feature type="compositionally biased region" description="Polar residues" evidence="1">
    <location>
        <begin position="14"/>
        <end position="26"/>
    </location>
</feature>
<evidence type="ECO:0000313" key="3">
    <source>
        <dbReference type="Proteomes" id="UP000271162"/>
    </source>
</evidence>
<reference evidence="4" key="1">
    <citation type="submission" date="2017-02" db="UniProtKB">
        <authorList>
            <consortium name="WormBaseParasite"/>
        </authorList>
    </citation>
    <scope>IDENTIFICATION</scope>
</reference>
<accession>A0A0N4Y2C3</accession>
<evidence type="ECO:0000313" key="2">
    <source>
        <dbReference type="EMBL" id="VDL73443.1"/>
    </source>
</evidence>